<feature type="transmembrane region" description="Helical" evidence="7">
    <location>
        <begin position="295"/>
        <end position="311"/>
    </location>
</feature>
<keyword evidence="10" id="KW-1185">Reference proteome</keyword>
<dbReference type="OrthoDB" id="9804865at2"/>
<feature type="transmembrane region" description="Helical" evidence="7">
    <location>
        <begin position="119"/>
        <end position="137"/>
    </location>
</feature>
<keyword evidence="6 7" id="KW-0472">Membrane</keyword>
<comment type="similarity">
    <text evidence="2">Belongs to the EamA transporter family.</text>
</comment>
<gene>
    <name evidence="9" type="ORF">SAMN00768000_1982</name>
</gene>
<evidence type="ECO:0000256" key="2">
    <source>
        <dbReference type="ARBA" id="ARBA00007362"/>
    </source>
</evidence>
<evidence type="ECO:0000256" key="1">
    <source>
        <dbReference type="ARBA" id="ARBA00004651"/>
    </source>
</evidence>
<accession>A0A1W1WFF9</accession>
<comment type="subcellular location">
    <subcellularLocation>
        <location evidence="1">Cell membrane</location>
        <topology evidence="1">Multi-pass membrane protein</topology>
    </subcellularLocation>
</comment>
<evidence type="ECO:0000256" key="3">
    <source>
        <dbReference type="ARBA" id="ARBA00022475"/>
    </source>
</evidence>
<keyword evidence="5 7" id="KW-1133">Transmembrane helix</keyword>
<feature type="transmembrane region" description="Helical" evidence="7">
    <location>
        <begin position="207"/>
        <end position="227"/>
    </location>
</feature>
<feature type="domain" description="EamA" evidence="8">
    <location>
        <begin position="172"/>
        <end position="309"/>
    </location>
</feature>
<evidence type="ECO:0000313" key="10">
    <source>
        <dbReference type="Proteomes" id="UP000192660"/>
    </source>
</evidence>
<dbReference type="PANTHER" id="PTHR42920:SF5">
    <property type="entry name" value="EAMA DOMAIN-CONTAINING PROTEIN"/>
    <property type="match status" value="1"/>
</dbReference>
<dbReference type="Pfam" id="PF00892">
    <property type="entry name" value="EamA"/>
    <property type="match status" value="2"/>
</dbReference>
<feature type="transmembrane region" description="Helical" evidence="7">
    <location>
        <begin position="242"/>
        <end position="259"/>
    </location>
</feature>
<evidence type="ECO:0000256" key="5">
    <source>
        <dbReference type="ARBA" id="ARBA00022989"/>
    </source>
</evidence>
<feature type="transmembrane region" description="Helical" evidence="7">
    <location>
        <begin position="144"/>
        <end position="162"/>
    </location>
</feature>
<keyword evidence="4 7" id="KW-0812">Transmembrane</keyword>
<organism evidence="9 10">
    <name type="scientific">Sulfobacillus thermosulfidooxidans (strain DSM 9293 / VKM B-1269 / AT-1)</name>
    <dbReference type="NCBI Taxonomy" id="929705"/>
    <lineage>
        <taxon>Bacteria</taxon>
        <taxon>Bacillati</taxon>
        <taxon>Bacillota</taxon>
        <taxon>Clostridia</taxon>
        <taxon>Eubacteriales</taxon>
        <taxon>Clostridiales Family XVII. Incertae Sedis</taxon>
        <taxon>Sulfobacillus</taxon>
    </lineage>
</organism>
<dbReference type="Proteomes" id="UP000192660">
    <property type="component" value="Unassembled WGS sequence"/>
</dbReference>
<evidence type="ECO:0000259" key="8">
    <source>
        <dbReference type="Pfam" id="PF00892"/>
    </source>
</evidence>
<dbReference type="EMBL" id="FWWY01000001">
    <property type="protein sequence ID" value="SMC05027.1"/>
    <property type="molecule type" value="Genomic_DNA"/>
</dbReference>
<dbReference type="RefSeq" id="WP_084661446.1">
    <property type="nucleotide sequence ID" value="NZ_FWWY01000001.1"/>
</dbReference>
<evidence type="ECO:0000256" key="6">
    <source>
        <dbReference type="ARBA" id="ARBA00023136"/>
    </source>
</evidence>
<feature type="transmembrane region" description="Helical" evidence="7">
    <location>
        <begin position="28"/>
        <end position="51"/>
    </location>
</feature>
<evidence type="ECO:0000313" key="9">
    <source>
        <dbReference type="EMBL" id="SMC05027.1"/>
    </source>
</evidence>
<reference evidence="10" key="1">
    <citation type="submission" date="2017-04" db="EMBL/GenBank/DDBJ databases">
        <authorList>
            <person name="Varghese N."/>
            <person name="Submissions S."/>
        </authorList>
    </citation>
    <scope>NUCLEOTIDE SEQUENCE [LARGE SCALE GENOMIC DNA]</scope>
    <source>
        <strain evidence="10">DSM 9293</strain>
    </source>
</reference>
<sequence>MLTGVLRWWWQPSSWLSTTKGRILERPWIGALVYEGGLLLVAMIWGTSYLATKTIVAILPVFWFLAFRFSLTALILLVLSYKSLRHTSWQLWRSGMILGLFISGIYVLETIGISQTSAVDAGLLIALNVILTPFVDAMIRTHRLHWRVVGILAVGLLGTVLITGSQSLSLTLGSLWILGASGLRAVQVSFSKKLVGGHDWDPKILSFIEFSVVAVVTFLIAKLYYPLSWSQLLQIPSSVDELILYLVLLGTVFAFLMQWQAIKRSSPAKVALLLGTEPLWALLVGIIWGHEHLSLAGYLGAALLIGATLWGRREG</sequence>
<evidence type="ECO:0000256" key="4">
    <source>
        <dbReference type="ARBA" id="ARBA00022692"/>
    </source>
</evidence>
<feature type="transmembrane region" description="Helical" evidence="7">
    <location>
        <begin position="57"/>
        <end position="79"/>
    </location>
</feature>
<dbReference type="PANTHER" id="PTHR42920">
    <property type="entry name" value="OS03G0707200 PROTEIN-RELATED"/>
    <property type="match status" value="1"/>
</dbReference>
<dbReference type="GO" id="GO:0005886">
    <property type="term" value="C:plasma membrane"/>
    <property type="evidence" value="ECO:0007669"/>
    <property type="project" value="UniProtKB-SubCell"/>
</dbReference>
<keyword evidence="3" id="KW-1003">Cell membrane</keyword>
<dbReference type="AlphaFoldDB" id="A0A1W1WFF9"/>
<name>A0A1W1WFF9_SULTA</name>
<feature type="domain" description="EamA" evidence="8">
    <location>
        <begin position="38"/>
        <end position="163"/>
    </location>
</feature>
<dbReference type="InterPro" id="IPR000620">
    <property type="entry name" value="EamA_dom"/>
</dbReference>
<dbReference type="STRING" id="28034.BFX07_15130"/>
<protein>
    <submittedName>
        <fullName evidence="9">Threonine/homoserine efflux transporter RhtA</fullName>
    </submittedName>
</protein>
<dbReference type="InterPro" id="IPR051258">
    <property type="entry name" value="Diverse_Substrate_Transporter"/>
</dbReference>
<evidence type="ECO:0000256" key="7">
    <source>
        <dbReference type="SAM" id="Phobius"/>
    </source>
</evidence>
<proteinExistence type="inferred from homology"/>
<dbReference type="SUPFAM" id="SSF103481">
    <property type="entry name" value="Multidrug resistance efflux transporter EmrE"/>
    <property type="match status" value="2"/>
</dbReference>
<feature type="transmembrane region" description="Helical" evidence="7">
    <location>
        <begin position="91"/>
        <end position="113"/>
    </location>
</feature>
<dbReference type="InterPro" id="IPR037185">
    <property type="entry name" value="EmrE-like"/>
</dbReference>